<evidence type="ECO:0000256" key="1">
    <source>
        <dbReference type="SAM" id="SignalP"/>
    </source>
</evidence>
<accession>A0ABP7M8V5</accession>
<dbReference type="SUPFAM" id="SSF101874">
    <property type="entry name" value="YceI-like"/>
    <property type="match status" value="1"/>
</dbReference>
<protein>
    <recommendedName>
        <fullName evidence="2">Lipid/polyisoprenoid-binding YceI-like domain-containing protein</fullName>
    </recommendedName>
</protein>
<dbReference type="Gene3D" id="2.40.128.110">
    <property type="entry name" value="Lipid/polyisoprenoid-binding, YceI-like"/>
    <property type="match status" value="1"/>
</dbReference>
<dbReference type="RefSeq" id="WP_345108449.1">
    <property type="nucleotide sequence ID" value="NZ_BAABDH010000002.1"/>
</dbReference>
<dbReference type="EMBL" id="BAABDH010000002">
    <property type="protein sequence ID" value="GAA3917891.1"/>
    <property type="molecule type" value="Genomic_DNA"/>
</dbReference>
<feature type="chain" id="PRO_5047284382" description="Lipid/polyisoprenoid-binding YceI-like domain-containing protein" evidence="1">
    <location>
        <begin position="22"/>
        <end position="187"/>
    </location>
</feature>
<evidence type="ECO:0000313" key="3">
    <source>
        <dbReference type="EMBL" id="GAA3917891.1"/>
    </source>
</evidence>
<sequence length="187" mass="20860">MKTLFLLLLTGLLLAFQPAATSYQVSPATSRLTWTGYAETGTWAPTGTLLLRRGRFDYDGTRLRNGRFEFDMASITHTNAQLQQHLRDVDFFDVERFPTAVFSLREVANGVAVGELTLKGITRPLQFPVSLTRRPGGSLALRGTATLDRTRFGVNYNSSSFFQNLGSYAIRNDFQLEFELLATPGQP</sequence>
<dbReference type="Proteomes" id="UP001499909">
    <property type="component" value="Unassembled WGS sequence"/>
</dbReference>
<name>A0ABP7M8V5_9BACT</name>
<gene>
    <name evidence="3" type="ORF">GCM10022406_00770</name>
</gene>
<dbReference type="InterPro" id="IPR036761">
    <property type="entry name" value="TTHA0802/YceI-like_sf"/>
</dbReference>
<keyword evidence="4" id="KW-1185">Reference proteome</keyword>
<dbReference type="SMART" id="SM00867">
    <property type="entry name" value="YceI"/>
    <property type="match status" value="1"/>
</dbReference>
<dbReference type="PANTHER" id="PTHR34406">
    <property type="entry name" value="PROTEIN YCEI"/>
    <property type="match status" value="1"/>
</dbReference>
<feature type="signal peptide" evidence="1">
    <location>
        <begin position="1"/>
        <end position="21"/>
    </location>
</feature>
<proteinExistence type="predicted"/>
<organism evidence="3 4">
    <name type="scientific">Hymenobacter algoricola</name>
    <dbReference type="NCBI Taxonomy" id="486267"/>
    <lineage>
        <taxon>Bacteria</taxon>
        <taxon>Pseudomonadati</taxon>
        <taxon>Bacteroidota</taxon>
        <taxon>Cytophagia</taxon>
        <taxon>Cytophagales</taxon>
        <taxon>Hymenobacteraceae</taxon>
        <taxon>Hymenobacter</taxon>
    </lineage>
</organism>
<reference evidence="4" key="1">
    <citation type="journal article" date="2019" name="Int. J. Syst. Evol. Microbiol.">
        <title>The Global Catalogue of Microorganisms (GCM) 10K type strain sequencing project: providing services to taxonomists for standard genome sequencing and annotation.</title>
        <authorList>
            <consortium name="The Broad Institute Genomics Platform"/>
            <consortium name="The Broad Institute Genome Sequencing Center for Infectious Disease"/>
            <person name="Wu L."/>
            <person name="Ma J."/>
        </authorList>
    </citation>
    <scope>NUCLEOTIDE SEQUENCE [LARGE SCALE GENOMIC DNA]</scope>
    <source>
        <strain evidence="4">JCM 17214</strain>
    </source>
</reference>
<keyword evidence="1" id="KW-0732">Signal</keyword>
<evidence type="ECO:0000259" key="2">
    <source>
        <dbReference type="SMART" id="SM00867"/>
    </source>
</evidence>
<dbReference type="PANTHER" id="PTHR34406:SF1">
    <property type="entry name" value="PROTEIN YCEI"/>
    <property type="match status" value="1"/>
</dbReference>
<evidence type="ECO:0000313" key="4">
    <source>
        <dbReference type="Proteomes" id="UP001499909"/>
    </source>
</evidence>
<comment type="caution">
    <text evidence="3">The sequence shown here is derived from an EMBL/GenBank/DDBJ whole genome shotgun (WGS) entry which is preliminary data.</text>
</comment>
<feature type="domain" description="Lipid/polyisoprenoid-binding YceI-like" evidence="2">
    <location>
        <begin position="22"/>
        <end position="183"/>
    </location>
</feature>
<dbReference type="InterPro" id="IPR007372">
    <property type="entry name" value="Lipid/polyisoprenoid-bd_YceI"/>
</dbReference>
<dbReference type="Pfam" id="PF04264">
    <property type="entry name" value="YceI"/>
    <property type="match status" value="1"/>
</dbReference>